<name>A0AAN6JHN2_9BASI</name>
<keyword evidence="2" id="KW-1185">Reference proteome</keyword>
<proteinExistence type="predicted"/>
<sequence length="143" mass="14776">MDAATAVAGFVGSAMLRAQGQHAFFQEDASGLQCSPTFHQNALQERNACGLPLFAVAFDAVLRTNERLFAVVQQTVGAASSPAKVSTDAALASSSRAWLRNSAAGTRPSSACSQAATANGRATLNAKLRESEPSAQKNGLIHA</sequence>
<dbReference type="Proteomes" id="UP001176521">
    <property type="component" value="Unassembled WGS sequence"/>
</dbReference>
<gene>
    <name evidence="1" type="ORF">OC842_006466</name>
</gene>
<dbReference type="EMBL" id="JAPDMQ010000586">
    <property type="protein sequence ID" value="KAK0522443.1"/>
    <property type="molecule type" value="Genomic_DNA"/>
</dbReference>
<evidence type="ECO:0000313" key="1">
    <source>
        <dbReference type="EMBL" id="KAK0522443.1"/>
    </source>
</evidence>
<organism evidence="1 2">
    <name type="scientific">Tilletia horrida</name>
    <dbReference type="NCBI Taxonomy" id="155126"/>
    <lineage>
        <taxon>Eukaryota</taxon>
        <taxon>Fungi</taxon>
        <taxon>Dikarya</taxon>
        <taxon>Basidiomycota</taxon>
        <taxon>Ustilaginomycotina</taxon>
        <taxon>Exobasidiomycetes</taxon>
        <taxon>Tilletiales</taxon>
        <taxon>Tilletiaceae</taxon>
        <taxon>Tilletia</taxon>
    </lineage>
</organism>
<reference evidence="1" key="1">
    <citation type="journal article" date="2023" name="PhytoFront">
        <title>Draft Genome Resources of Seven Strains of Tilletia horrida, Causal Agent of Kernel Smut of Rice.</title>
        <authorList>
            <person name="Khanal S."/>
            <person name="Antony Babu S."/>
            <person name="Zhou X.G."/>
        </authorList>
    </citation>
    <scope>NUCLEOTIDE SEQUENCE</scope>
    <source>
        <strain evidence="1">TX3</strain>
    </source>
</reference>
<protein>
    <submittedName>
        <fullName evidence="1">Uncharacterized protein</fullName>
    </submittedName>
</protein>
<comment type="caution">
    <text evidence="1">The sequence shown here is derived from an EMBL/GenBank/DDBJ whole genome shotgun (WGS) entry which is preliminary data.</text>
</comment>
<dbReference type="AlphaFoldDB" id="A0AAN6JHN2"/>
<evidence type="ECO:0000313" key="2">
    <source>
        <dbReference type="Proteomes" id="UP001176521"/>
    </source>
</evidence>
<accession>A0AAN6JHN2</accession>